<sequence length="174" mass="20237">MTDLSKILLSADTFSKQEAEKVAERILRDEGHLDELLSIFIKENIRLTQRAALVLCYFAEQKPDLLIPYLKYMLENLYKNPTDAVKRNTLRILQFVALPTKYHEMAIDKCFQYLENKKEAIAIQVFAMTVLSNIVSDYPELKRELKMLLENRILHGSAGFQSRGKKILKKLNRC</sequence>
<protein>
    <recommendedName>
        <fullName evidence="3">Adenylosuccinate lyase</fullName>
    </recommendedName>
</protein>
<dbReference type="Proteomes" id="UP000611723">
    <property type="component" value="Unassembled WGS sequence"/>
</dbReference>
<gene>
    <name evidence="1" type="ORF">JKA74_16675</name>
</gene>
<organism evidence="1 2">
    <name type="scientific">Marivirga aurantiaca</name>
    <dbReference type="NCBI Taxonomy" id="2802615"/>
    <lineage>
        <taxon>Bacteria</taxon>
        <taxon>Pseudomonadati</taxon>
        <taxon>Bacteroidota</taxon>
        <taxon>Cytophagia</taxon>
        <taxon>Cytophagales</taxon>
        <taxon>Marivirgaceae</taxon>
        <taxon>Marivirga</taxon>
    </lineage>
</organism>
<comment type="caution">
    <text evidence="1">The sequence shown here is derived from an EMBL/GenBank/DDBJ whole genome shotgun (WGS) entry which is preliminary data.</text>
</comment>
<dbReference type="RefSeq" id="WP_201432369.1">
    <property type="nucleotide sequence ID" value="NZ_JAEQBW010000010.1"/>
</dbReference>
<dbReference type="AlphaFoldDB" id="A0A935CBB0"/>
<dbReference type="EMBL" id="JAEQBW010000010">
    <property type="protein sequence ID" value="MBK6266682.1"/>
    <property type="molecule type" value="Genomic_DNA"/>
</dbReference>
<reference evidence="1" key="1">
    <citation type="submission" date="2021-01" db="EMBL/GenBank/DDBJ databases">
        <title>Marivirga aurantiaca sp. nov., isolated from intertidal surface sediments.</title>
        <authorList>
            <person name="Zhang M."/>
        </authorList>
    </citation>
    <scope>NUCLEOTIDE SEQUENCE</scope>
    <source>
        <strain evidence="1">S37H4</strain>
    </source>
</reference>
<dbReference type="InterPro" id="IPR011989">
    <property type="entry name" value="ARM-like"/>
</dbReference>
<keyword evidence="2" id="KW-1185">Reference proteome</keyword>
<evidence type="ECO:0000313" key="1">
    <source>
        <dbReference type="EMBL" id="MBK6266682.1"/>
    </source>
</evidence>
<dbReference type="SUPFAM" id="SSF48371">
    <property type="entry name" value="ARM repeat"/>
    <property type="match status" value="1"/>
</dbReference>
<dbReference type="InterPro" id="IPR016024">
    <property type="entry name" value="ARM-type_fold"/>
</dbReference>
<name>A0A935CBB0_9BACT</name>
<evidence type="ECO:0000313" key="2">
    <source>
        <dbReference type="Proteomes" id="UP000611723"/>
    </source>
</evidence>
<dbReference type="Gene3D" id="1.25.10.10">
    <property type="entry name" value="Leucine-rich Repeat Variant"/>
    <property type="match status" value="1"/>
</dbReference>
<proteinExistence type="predicted"/>
<evidence type="ECO:0008006" key="3">
    <source>
        <dbReference type="Google" id="ProtNLM"/>
    </source>
</evidence>
<accession>A0A935CBB0</accession>